<comment type="caution">
    <text evidence="6">The sequence shown here is derived from an EMBL/GenBank/DDBJ whole genome shotgun (WGS) entry which is preliminary data.</text>
</comment>
<dbReference type="RefSeq" id="WP_010405251.1">
    <property type="nucleotide sequence ID" value="NZ_JAWXXV010000001.1"/>
</dbReference>
<proteinExistence type="predicted"/>
<evidence type="ECO:0000259" key="5">
    <source>
        <dbReference type="Pfam" id="PF08100"/>
    </source>
</evidence>
<evidence type="ECO:0000259" key="4">
    <source>
        <dbReference type="Pfam" id="PF00891"/>
    </source>
</evidence>
<protein>
    <submittedName>
        <fullName evidence="6">Methyltransferase</fullName>
    </submittedName>
</protein>
<dbReference type="CDD" id="cd02440">
    <property type="entry name" value="AdoMet_MTases"/>
    <property type="match status" value="1"/>
</dbReference>
<evidence type="ECO:0000256" key="2">
    <source>
        <dbReference type="ARBA" id="ARBA00022679"/>
    </source>
</evidence>
<dbReference type="GO" id="GO:0032259">
    <property type="term" value="P:methylation"/>
    <property type="evidence" value="ECO:0007669"/>
    <property type="project" value="UniProtKB-KW"/>
</dbReference>
<dbReference type="InterPro" id="IPR036388">
    <property type="entry name" value="WH-like_DNA-bd_sf"/>
</dbReference>
<dbReference type="PROSITE" id="PS51683">
    <property type="entry name" value="SAM_OMT_II"/>
    <property type="match status" value="1"/>
</dbReference>
<evidence type="ECO:0000256" key="3">
    <source>
        <dbReference type="ARBA" id="ARBA00022691"/>
    </source>
</evidence>
<feature type="domain" description="O-methyltransferase dimerisation" evidence="5">
    <location>
        <begin position="49"/>
        <end position="108"/>
    </location>
</feature>
<name>A0ABU4PGP3_9SPHN</name>
<accession>A0ABU4PGP3</accession>
<dbReference type="PANTHER" id="PTHR43712:SF2">
    <property type="entry name" value="O-METHYLTRANSFERASE CICE"/>
    <property type="match status" value="1"/>
</dbReference>
<keyword evidence="7" id="KW-1185">Reference proteome</keyword>
<dbReference type="Pfam" id="PF00891">
    <property type="entry name" value="Methyltransf_2"/>
    <property type="match status" value="1"/>
</dbReference>
<dbReference type="PANTHER" id="PTHR43712">
    <property type="entry name" value="PUTATIVE (AFU_ORTHOLOGUE AFUA_4G14580)-RELATED"/>
    <property type="match status" value="1"/>
</dbReference>
<dbReference type="InterPro" id="IPR036390">
    <property type="entry name" value="WH_DNA-bd_sf"/>
</dbReference>
<sequence length="370" mass="39160">MSKGLVVGLHHRFVAARNRVLASPGFQRFAARCWLTRPVARRRARRLFDLVAGFVYSQTLAACLETGLIALLAEETQASAAIAARIGLSHEATLRLLRAGAAIGLVERVGDRWTLGSDGAALRGNGGIAEMVAHHRLLYADLADPVALLRGERAGTLAGYWDYDKASDSDAAVAAPYSRLMAASQPLVAAQILDCYRFARHRRLLDVGGGEGRFLESVGARVAGLELALFDLPAVGARAQTRLDSAGLGDRVTIHSGSFLVDPLPAGHDLITLVRVLHDHDDAPALALLRAVHAALPPGGRLLIAEPMAGTPGAEPAGDAYFGLYLLAMGSGRPRTPREIGAILAAAGFRTSRLVVTALPLTCRVMIACR</sequence>
<dbReference type="InterPro" id="IPR029063">
    <property type="entry name" value="SAM-dependent_MTases_sf"/>
</dbReference>
<organism evidence="6 7">
    <name type="scientific">Sphingomonas echinoides</name>
    <dbReference type="NCBI Taxonomy" id="59803"/>
    <lineage>
        <taxon>Bacteria</taxon>
        <taxon>Pseudomonadati</taxon>
        <taxon>Pseudomonadota</taxon>
        <taxon>Alphaproteobacteria</taxon>
        <taxon>Sphingomonadales</taxon>
        <taxon>Sphingomonadaceae</taxon>
        <taxon>Sphingomonas</taxon>
    </lineage>
</organism>
<dbReference type="InterPro" id="IPR016461">
    <property type="entry name" value="COMT-like"/>
</dbReference>
<dbReference type="Pfam" id="PF08100">
    <property type="entry name" value="Dimerisation"/>
    <property type="match status" value="1"/>
</dbReference>
<keyword evidence="1 6" id="KW-0489">Methyltransferase</keyword>
<keyword evidence="3" id="KW-0949">S-adenosyl-L-methionine</keyword>
<gene>
    <name evidence="6" type="ORF">SIL82_03775</name>
</gene>
<dbReference type="Gene3D" id="3.40.50.150">
    <property type="entry name" value="Vaccinia Virus protein VP39"/>
    <property type="match status" value="1"/>
</dbReference>
<dbReference type="SUPFAM" id="SSF53335">
    <property type="entry name" value="S-adenosyl-L-methionine-dependent methyltransferases"/>
    <property type="match status" value="1"/>
</dbReference>
<dbReference type="Gene3D" id="1.10.287.1350">
    <property type="match status" value="1"/>
</dbReference>
<keyword evidence="2" id="KW-0808">Transferase</keyword>
<dbReference type="Proteomes" id="UP001279660">
    <property type="component" value="Unassembled WGS sequence"/>
</dbReference>
<feature type="domain" description="O-methyltransferase C-terminal" evidence="4">
    <location>
        <begin position="139"/>
        <end position="350"/>
    </location>
</feature>
<reference evidence="6 7" key="1">
    <citation type="submission" date="2023-11" db="EMBL/GenBank/DDBJ databases">
        <title>MicrobeMod: A computational toolkit for identifying prokaryotic methylation and restriction-modification with nanopore sequencing.</title>
        <authorList>
            <person name="Crits-Christoph A."/>
            <person name="Kang S.C."/>
            <person name="Lee H."/>
            <person name="Ostrov N."/>
        </authorList>
    </citation>
    <scope>NUCLEOTIDE SEQUENCE [LARGE SCALE GENOMIC DNA]</scope>
    <source>
        <strain evidence="6 7">ATCC 14820</strain>
    </source>
</reference>
<dbReference type="InterPro" id="IPR012967">
    <property type="entry name" value="COMT_dimerisation"/>
</dbReference>
<dbReference type="SUPFAM" id="SSF46785">
    <property type="entry name" value="Winged helix' DNA-binding domain"/>
    <property type="match status" value="1"/>
</dbReference>
<evidence type="ECO:0000313" key="6">
    <source>
        <dbReference type="EMBL" id="MDX5983366.1"/>
    </source>
</evidence>
<dbReference type="EMBL" id="JAWXXV010000001">
    <property type="protein sequence ID" value="MDX5983366.1"/>
    <property type="molecule type" value="Genomic_DNA"/>
</dbReference>
<dbReference type="InterPro" id="IPR001077">
    <property type="entry name" value="COMT_C"/>
</dbReference>
<evidence type="ECO:0000256" key="1">
    <source>
        <dbReference type="ARBA" id="ARBA00022603"/>
    </source>
</evidence>
<dbReference type="Gene3D" id="1.10.10.10">
    <property type="entry name" value="Winged helix-like DNA-binding domain superfamily/Winged helix DNA-binding domain"/>
    <property type="match status" value="1"/>
</dbReference>
<evidence type="ECO:0000313" key="7">
    <source>
        <dbReference type="Proteomes" id="UP001279660"/>
    </source>
</evidence>
<dbReference type="GO" id="GO:0008168">
    <property type="term" value="F:methyltransferase activity"/>
    <property type="evidence" value="ECO:0007669"/>
    <property type="project" value="UniProtKB-KW"/>
</dbReference>